<keyword evidence="9" id="KW-1185">Reference proteome</keyword>
<dbReference type="PANTHER" id="PTHR12283">
    <property type="entry name" value="GLUTAMINYL-PEPTIDE CYCLOTRANSFERASE"/>
    <property type="match status" value="1"/>
</dbReference>
<evidence type="ECO:0000256" key="3">
    <source>
        <dbReference type="ARBA" id="ARBA00012012"/>
    </source>
</evidence>
<dbReference type="Pfam" id="PF04389">
    <property type="entry name" value="Peptidase_M28"/>
    <property type="match status" value="1"/>
</dbReference>
<dbReference type="STRING" id="333673.A0A3M0LC55"/>
<feature type="domain" description="Peptidase M28" evidence="7">
    <location>
        <begin position="144"/>
        <end position="313"/>
    </location>
</feature>
<dbReference type="EMBL" id="QRBI01000002">
    <property type="protein sequence ID" value="RMC22988.1"/>
    <property type="molecule type" value="Genomic_DNA"/>
</dbReference>
<feature type="transmembrane region" description="Helical" evidence="6">
    <location>
        <begin position="49"/>
        <end position="68"/>
    </location>
</feature>
<keyword evidence="6" id="KW-1133">Transmembrane helix</keyword>
<dbReference type="InterPro" id="IPR040234">
    <property type="entry name" value="QC/QCL"/>
</dbReference>
<keyword evidence="5" id="KW-0012">Acyltransferase</keyword>
<reference evidence="8 9" key="1">
    <citation type="submission" date="2018-07" db="EMBL/GenBank/DDBJ databases">
        <title>A high quality draft genome assembly of the barn swallow (H. rustica rustica).</title>
        <authorList>
            <person name="Formenti G."/>
            <person name="Chiara M."/>
            <person name="Poveda L."/>
            <person name="Francoijs K.-J."/>
            <person name="Bonisoli-Alquati A."/>
            <person name="Canova L."/>
            <person name="Gianfranceschi L."/>
            <person name="Horner D.S."/>
            <person name="Saino N."/>
        </authorList>
    </citation>
    <scope>NUCLEOTIDE SEQUENCE [LARGE SCALE GENOMIC DNA]</scope>
    <source>
        <strain evidence="8">Chelidonia</strain>
        <tissue evidence="8">Blood</tissue>
    </source>
</reference>
<evidence type="ECO:0000256" key="4">
    <source>
        <dbReference type="ARBA" id="ARBA00022679"/>
    </source>
</evidence>
<dbReference type="OrthoDB" id="3907302at2759"/>
<sequence length="320" mass="34588">MRPVRPGPAALGPRVRVRAPYRGRSRCRYRARAASGGSSRAGAARPWRLLALLALLAAAAVLLLFLVWPGGDRGTSGAHILSHLRSLAASWHLELDTFTAATPRGQVTFSSVVATAAPAGARRLALACHWTPRCAQVCPGVPVSPQAPAVTLQLLFLDGEEAFGDWSATDSLYGARHLAARMAARGHPAGSEVTAMSLLVLLDLLGGPGPAIHSHFAQSHHWFLRLASIEQRLRRLGLLHAAPPQPPFFRLSPAPGPVEDDHVPFLQRGDRPRRAGAARDPTPFPWVWHTPWDTEDNLHPPTVQDLAKILVVFVAEFLQL</sequence>
<dbReference type="InterPro" id="IPR007484">
    <property type="entry name" value="Peptidase_M28"/>
</dbReference>
<organism evidence="8 9">
    <name type="scientific">Hirundo rustica rustica</name>
    <dbReference type="NCBI Taxonomy" id="333673"/>
    <lineage>
        <taxon>Eukaryota</taxon>
        <taxon>Metazoa</taxon>
        <taxon>Chordata</taxon>
        <taxon>Craniata</taxon>
        <taxon>Vertebrata</taxon>
        <taxon>Euteleostomi</taxon>
        <taxon>Archelosauria</taxon>
        <taxon>Archosauria</taxon>
        <taxon>Dinosauria</taxon>
        <taxon>Saurischia</taxon>
        <taxon>Theropoda</taxon>
        <taxon>Coelurosauria</taxon>
        <taxon>Aves</taxon>
        <taxon>Neognathae</taxon>
        <taxon>Neoaves</taxon>
        <taxon>Telluraves</taxon>
        <taxon>Australaves</taxon>
        <taxon>Passeriformes</taxon>
        <taxon>Sylvioidea</taxon>
        <taxon>Hirundinidae</taxon>
        <taxon>Hirundo</taxon>
    </lineage>
</organism>
<protein>
    <recommendedName>
        <fullName evidence="3">glutaminyl-peptide cyclotransferase</fullName>
        <ecNumber evidence="3">2.3.2.5</ecNumber>
    </recommendedName>
</protein>
<gene>
    <name evidence="8" type="ORF">DUI87_00015</name>
</gene>
<accession>A0A3M0LC55</accession>
<evidence type="ECO:0000259" key="7">
    <source>
        <dbReference type="Pfam" id="PF04389"/>
    </source>
</evidence>
<comment type="similarity">
    <text evidence="2">Belongs to the glutaminyl-peptide cyclotransferase family.</text>
</comment>
<comment type="caution">
    <text evidence="8">The sequence shown here is derived from an EMBL/GenBank/DDBJ whole genome shotgun (WGS) entry which is preliminary data.</text>
</comment>
<dbReference type="GO" id="GO:0016603">
    <property type="term" value="F:glutaminyl-peptide cyclotransferase activity"/>
    <property type="evidence" value="ECO:0007669"/>
    <property type="project" value="UniProtKB-EC"/>
</dbReference>
<dbReference type="Gene3D" id="3.40.630.10">
    <property type="entry name" value="Zn peptidases"/>
    <property type="match status" value="2"/>
</dbReference>
<proteinExistence type="inferred from homology"/>
<keyword evidence="6" id="KW-0812">Transmembrane</keyword>
<name>A0A3M0LC55_HIRRU</name>
<dbReference type="PANTHER" id="PTHR12283:SF3">
    <property type="entry name" value="GLUTAMINYL-PEPTIDE CYCLOTRANSFERASE-LIKE PROTEIN"/>
    <property type="match status" value="1"/>
</dbReference>
<evidence type="ECO:0000256" key="2">
    <source>
        <dbReference type="ARBA" id="ARBA00006014"/>
    </source>
</evidence>
<keyword evidence="6" id="KW-0472">Membrane</keyword>
<evidence type="ECO:0000256" key="5">
    <source>
        <dbReference type="ARBA" id="ARBA00023315"/>
    </source>
</evidence>
<comment type="catalytic activity">
    <reaction evidence="1">
        <text>N-terminal L-glutaminyl-[peptide] = N-terminal 5-oxo-L-prolyl-[peptide] + NH4(+)</text>
        <dbReference type="Rhea" id="RHEA:23652"/>
        <dbReference type="Rhea" id="RHEA-COMP:11736"/>
        <dbReference type="Rhea" id="RHEA-COMP:11846"/>
        <dbReference type="ChEBI" id="CHEBI:28938"/>
        <dbReference type="ChEBI" id="CHEBI:64722"/>
        <dbReference type="ChEBI" id="CHEBI:87215"/>
        <dbReference type="EC" id="2.3.2.5"/>
    </reaction>
</comment>
<evidence type="ECO:0000313" key="9">
    <source>
        <dbReference type="Proteomes" id="UP000269221"/>
    </source>
</evidence>
<dbReference type="GO" id="GO:0008270">
    <property type="term" value="F:zinc ion binding"/>
    <property type="evidence" value="ECO:0007669"/>
    <property type="project" value="TreeGrafter"/>
</dbReference>
<dbReference type="AlphaFoldDB" id="A0A3M0LC55"/>
<evidence type="ECO:0000313" key="8">
    <source>
        <dbReference type="EMBL" id="RMC22988.1"/>
    </source>
</evidence>
<dbReference type="SUPFAM" id="SSF53187">
    <property type="entry name" value="Zn-dependent exopeptidases"/>
    <property type="match status" value="1"/>
</dbReference>
<keyword evidence="4" id="KW-0808">Transferase</keyword>
<dbReference type="Proteomes" id="UP000269221">
    <property type="component" value="Unassembled WGS sequence"/>
</dbReference>
<evidence type="ECO:0000256" key="1">
    <source>
        <dbReference type="ARBA" id="ARBA00000001"/>
    </source>
</evidence>
<dbReference type="EC" id="2.3.2.5" evidence="3"/>
<evidence type="ECO:0000256" key="6">
    <source>
        <dbReference type="SAM" id="Phobius"/>
    </source>
</evidence>